<feature type="transmembrane region" description="Helical" evidence="6">
    <location>
        <begin position="250"/>
        <end position="272"/>
    </location>
</feature>
<keyword evidence="2" id="KW-1003">Cell membrane</keyword>
<feature type="transmembrane region" description="Helical" evidence="6">
    <location>
        <begin position="6"/>
        <end position="26"/>
    </location>
</feature>
<dbReference type="Gene3D" id="1.20.58.220">
    <property type="entry name" value="Phosphate transport system protein phou homolog 2, domain 2"/>
    <property type="match status" value="1"/>
</dbReference>
<keyword evidence="4 6" id="KW-1133">Transmembrane helix</keyword>
<comment type="subcellular location">
    <subcellularLocation>
        <location evidence="1">Cell membrane</location>
        <topology evidence="1">Multi-pass membrane protein</topology>
    </subcellularLocation>
</comment>
<feature type="transmembrane region" description="Helical" evidence="6">
    <location>
        <begin position="292"/>
        <end position="315"/>
    </location>
</feature>
<keyword evidence="8" id="KW-1185">Reference proteome</keyword>
<evidence type="ECO:0000256" key="5">
    <source>
        <dbReference type="ARBA" id="ARBA00023136"/>
    </source>
</evidence>
<feature type="transmembrane region" description="Helical" evidence="6">
    <location>
        <begin position="103"/>
        <end position="126"/>
    </location>
</feature>
<reference evidence="7 8" key="1">
    <citation type="submission" date="2019-08" db="EMBL/GenBank/DDBJ databases">
        <title>In-depth cultivation of the pig gut microbiome towards novel bacterial diversity and tailored functional studies.</title>
        <authorList>
            <person name="Wylensek D."/>
            <person name="Hitch T.C.A."/>
            <person name="Clavel T."/>
        </authorList>
    </citation>
    <scope>NUCLEOTIDE SEQUENCE [LARGE SCALE GENOMIC DNA]</scope>
    <source>
        <strain evidence="7 8">Oil+RF-744-WCA-WT-13</strain>
    </source>
</reference>
<dbReference type="EMBL" id="VUMV01000005">
    <property type="protein sequence ID" value="MST82339.1"/>
    <property type="molecule type" value="Genomic_DNA"/>
</dbReference>
<dbReference type="InterPro" id="IPR038078">
    <property type="entry name" value="PhoU-like_sf"/>
</dbReference>
<evidence type="ECO:0000256" key="3">
    <source>
        <dbReference type="ARBA" id="ARBA00022692"/>
    </source>
</evidence>
<dbReference type="NCBIfam" id="NF037997">
    <property type="entry name" value="Na_Pi_symport"/>
    <property type="match status" value="1"/>
</dbReference>
<feature type="transmembrane region" description="Helical" evidence="6">
    <location>
        <begin position="176"/>
        <end position="199"/>
    </location>
</feature>
<dbReference type="Proteomes" id="UP000466864">
    <property type="component" value="Unassembled WGS sequence"/>
</dbReference>
<keyword evidence="5 6" id="KW-0472">Membrane</keyword>
<comment type="caution">
    <text evidence="7">The sequence shown here is derived from an EMBL/GenBank/DDBJ whole genome shotgun (WGS) entry which is preliminary data.</text>
</comment>
<dbReference type="RefSeq" id="WP_154458241.1">
    <property type="nucleotide sequence ID" value="NZ_VUMV01000005.1"/>
</dbReference>
<dbReference type="SUPFAM" id="SSF109755">
    <property type="entry name" value="PhoU-like"/>
    <property type="match status" value="1"/>
</dbReference>
<evidence type="ECO:0000256" key="4">
    <source>
        <dbReference type="ARBA" id="ARBA00022989"/>
    </source>
</evidence>
<gene>
    <name evidence="7" type="ORF">FYJ60_08430</name>
</gene>
<dbReference type="InterPro" id="IPR003841">
    <property type="entry name" value="Na/Pi_transpt"/>
</dbReference>
<evidence type="ECO:0000313" key="7">
    <source>
        <dbReference type="EMBL" id="MST82339.1"/>
    </source>
</evidence>
<protein>
    <submittedName>
        <fullName evidence="7">Na/Pi cotransporter family protein</fullName>
    </submittedName>
</protein>
<evidence type="ECO:0000256" key="6">
    <source>
        <dbReference type="SAM" id="Phobius"/>
    </source>
</evidence>
<name>A0A7X2P8U1_9FIRM</name>
<dbReference type="InterPro" id="IPR004633">
    <property type="entry name" value="NaPi_cotrn-rel/YqeW-like"/>
</dbReference>
<evidence type="ECO:0000313" key="8">
    <source>
        <dbReference type="Proteomes" id="UP000466864"/>
    </source>
</evidence>
<dbReference type="NCBIfam" id="TIGR00704">
    <property type="entry name" value="NaPi_cotrn_rel"/>
    <property type="match status" value="1"/>
</dbReference>
<evidence type="ECO:0000256" key="2">
    <source>
        <dbReference type="ARBA" id="ARBA00022475"/>
    </source>
</evidence>
<dbReference type="GO" id="GO:0044341">
    <property type="term" value="P:sodium-dependent phosphate transport"/>
    <property type="evidence" value="ECO:0007669"/>
    <property type="project" value="InterPro"/>
</dbReference>
<accession>A0A7X2P8U1</accession>
<feature type="transmembrane region" description="Helical" evidence="6">
    <location>
        <begin position="70"/>
        <end position="91"/>
    </location>
</feature>
<evidence type="ECO:0000256" key="1">
    <source>
        <dbReference type="ARBA" id="ARBA00004651"/>
    </source>
</evidence>
<dbReference type="Pfam" id="PF02690">
    <property type="entry name" value="Na_Pi_cotrans"/>
    <property type="match status" value="2"/>
</dbReference>
<organism evidence="7 8">
    <name type="scientific">Bilifractor porci</name>
    <dbReference type="NCBI Taxonomy" id="2606636"/>
    <lineage>
        <taxon>Bacteria</taxon>
        <taxon>Bacillati</taxon>
        <taxon>Bacillota</taxon>
        <taxon>Clostridia</taxon>
        <taxon>Lachnospirales</taxon>
        <taxon>Lachnospiraceae</taxon>
        <taxon>Bilifractor</taxon>
    </lineage>
</organism>
<sequence>MNENVQIVFGLLGGLAIFLFGMNMMSESLQKAAGEKMKTVLGVLTKNPVMGVLSGALVTAVLQSSSATTVMAIGFVSAGLMTLPQAISIIFGANIGTTMTAQIIAFNLSDYVYIIIFAGFILMLLARKEKLRYVGRTILAFGLLFDGIDIMGSVMKPLASSPFFLNLIDRVADNRFLGVLVGMLMTLVVQSSSATIAVLQNFASQAAAGTTASIIGLSGAIPILLGDNIGTTITAILASLTQNKNAKRTALAHCIFNVSGSLLFIWFVGPYSRLIQMLSPKGNEVDVISRQIANAHTGFNVIMTLIWTPLLPLMVKIVKKLLPGREEEAVVSASVPKYLDNQLIGQPLPSIHLVSREILHLGHMVQMILIKAESFTLKNCGELLGEVQKGAAAIRAVNERIDEYTSAMFADGSLTEEQASRVTEAILIKSDFLRIGLLCEDILSDITANASQKKQLSKEAVKDLKDSLHQIRQLYDNILRQMINGTLSAEADLQVKTLRQEIFSQDERLRRRHMKRVSKNKCASALTNTFNDMLNELVRMGTCCVNLSDLSVGDVSFHELLQGEPVPGSASPDEEESAILQLVENAGKAAGPVPSPQQ</sequence>
<feature type="transmembrane region" description="Helical" evidence="6">
    <location>
        <begin position="138"/>
        <end position="155"/>
    </location>
</feature>
<feature type="transmembrane region" description="Helical" evidence="6">
    <location>
        <begin position="47"/>
        <end position="64"/>
    </location>
</feature>
<feature type="transmembrane region" description="Helical" evidence="6">
    <location>
        <begin position="211"/>
        <end position="238"/>
    </location>
</feature>
<keyword evidence="3 6" id="KW-0812">Transmembrane</keyword>
<dbReference type="PANTHER" id="PTHR10010:SF46">
    <property type="entry name" value="SODIUM-DEPENDENT PHOSPHATE TRANSPORT PROTEIN 2B"/>
    <property type="match status" value="1"/>
</dbReference>
<dbReference type="GO" id="GO:0005886">
    <property type="term" value="C:plasma membrane"/>
    <property type="evidence" value="ECO:0007669"/>
    <property type="project" value="UniProtKB-SubCell"/>
</dbReference>
<dbReference type="GO" id="GO:0005436">
    <property type="term" value="F:sodium:phosphate symporter activity"/>
    <property type="evidence" value="ECO:0007669"/>
    <property type="project" value="InterPro"/>
</dbReference>
<proteinExistence type="predicted"/>
<dbReference type="PANTHER" id="PTHR10010">
    <property type="entry name" value="SOLUTE CARRIER FAMILY 34 SODIUM PHOSPHATE , MEMBER 2-RELATED"/>
    <property type="match status" value="1"/>
</dbReference>
<dbReference type="AlphaFoldDB" id="A0A7X2P8U1"/>